<dbReference type="PANTHER" id="PTHR21237:SF23">
    <property type="entry name" value="GRPE PROTEIN HOMOLOG, MITOCHONDRIAL"/>
    <property type="match status" value="1"/>
</dbReference>
<dbReference type="GO" id="GO:0051082">
    <property type="term" value="F:unfolded protein binding"/>
    <property type="evidence" value="ECO:0007669"/>
    <property type="project" value="TreeGrafter"/>
</dbReference>
<evidence type="ECO:0000256" key="7">
    <source>
        <dbReference type="ARBA" id="ARBA00053401"/>
    </source>
</evidence>
<dbReference type="GO" id="GO:0042803">
    <property type="term" value="F:protein homodimerization activity"/>
    <property type="evidence" value="ECO:0007669"/>
    <property type="project" value="InterPro"/>
</dbReference>
<evidence type="ECO:0000256" key="9">
    <source>
        <dbReference type="ARBA" id="ARBA00076414"/>
    </source>
</evidence>
<dbReference type="EMBL" id="BEXB01000013">
    <property type="protein sequence ID" value="GAY76350.1"/>
    <property type="molecule type" value="Genomic_DNA"/>
</dbReference>
<comment type="subcellular location">
    <subcellularLocation>
        <location evidence="1">Cytoplasm</location>
    </subcellularLocation>
</comment>
<comment type="function">
    <text evidence="7">Participates actively in the response to hyperosmotic and heat shock by preventing the aggregation of stress-denatured proteins, in association with DnaK and GrpE. It is the nucleotide exchange factor for DnaK and may function as a thermosensor. Unfolded proteins bind initially to DnaJ; upon interaction with the DnaJ-bound protein, DnaK hydrolyzes its bound ATP, resulting in the formation of a stable complex. GrpE releases ADP from DnaK; ATP binding to DnaK triggers the release of the substrate protein, thus completing the reaction cycle. Several rounds of ATP-dependent interactions between DnaJ, DnaK and GrpE are required for fully efficient folding.</text>
</comment>
<comment type="similarity">
    <text evidence="2">Belongs to the GrpE family.</text>
</comment>
<evidence type="ECO:0000313" key="10">
    <source>
        <dbReference type="EMBL" id="GAY76350.1"/>
    </source>
</evidence>
<dbReference type="GO" id="GO:0006457">
    <property type="term" value="P:protein folding"/>
    <property type="evidence" value="ECO:0007669"/>
    <property type="project" value="InterPro"/>
</dbReference>
<dbReference type="InterPro" id="IPR009012">
    <property type="entry name" value="GrpE_head"/>
</dbReference>
<evidence type="ECO:0000256" key="3">
    <source>
        <dbReference type="ARBA" id="ARBA00011738"/>
    </source>
</evidence>
<name>A0A4Y1ZBG0_9BACL</name>
<dbReference type="SUPFAM" id="SSF51064">
    <property type="entry name" value="Head domain of nucleotide exchange factor GrpE"/>
    <property type="match status" value="1"/>
</dbReference>
<keyword evidence="5 10" id="KW-0346">Stress response</keyword>
<keyword evidence="4" id="KW-0963">Cytoplasm</keyword>
<dbReference type="GO" id="GO:0005737">
    <property type="term" value="C:cytoplasm"/>
    <property type="evidence" value="ECO:0007669"/>
    <property type="project" value="UniProtKB-SubCell"/>
</dbReference>
<evidence type="ECO:0000256" key="8">
    <source>
        <dbReference type="ARBA" id="ARBA00072274"/>
    </source>
</evidence>
<dbReference type="Pfam" id="PF01025">
    <property type="entry name" value="GrpE"/>
    <property type="match status" value="1"/>
</dbReference>
<evidence type="ECO:0000256" key="2">
    <source>
        <dbReference type="ARBA" id="ARBA00009054"/>
    </source>
</evidence>
<dbReference type="Gene3D" id="2.30.22.10">
    <property type="entry name" value="Head domain of nucleotide exchange factor GrpE"/>
    <property type="match status" value="1"/>
</dbReference>
<sequence>MHQAVMQEESPEHESGTVIQVLQVGYTLNGRVIRPAMVKVSA</sequence>
<evidence type="ECO:0000256" key="5">
    <source>
        <dbReference type="ARBA" id="ARBA00023016"/>
    </source>
</evidence>
<dbReference type="InterPro" id="IPR000740">
    <property type="entry name" value="GrpE"/>
</dbReference>
<dbReference type="PANTHER" id="PTHR21237">
    <property type="entry name" value="GRPE PROTEIN"/>
    <property type="match status" value="1"/>
</dbReference>
<dbReference type="FunFam" id="2.30.22.10:FF:000001">
    <property type="entry name" value="Protein GrpE"/>
    <property type="match status" value="1"/>
</dbReference>
<evidence type="ECO:0000256" key="4">
    <source>
        <dbReference type="ARBA" id="ARBA00022490"/>
    </source>
</evidence>
<dbReference type="AlphaFoldDB" id="A0A4Y1ZBG0"/>
<evidence type="ECO:0000313" key="11">
    <source>
        <dbReference type="Proteomes" id="UP000319716"/>
    </source>
</evidence>
<reference evidence="10 11" key="1">
    <citation type="submission" date="2017-11" db="EMBL/GenBank/DDBJ databases">
        <title>Draft Genome Sequence of Sporolactobacillus inulinus NBRC 111894 Isolated from Koso, a Japanese Sugar-Vegetable Fermented Beverage.</title>
        <authorList>
            <person name="Chiou T.Y."/>
            <person name="Oshima K."/>
            <person name="Suda W."/>
            <person name="Hattori M."/>
            <person name="Takahashi T."/>
        </authorList>
    </citation>
    <scope>NUCLEOTIDE SEQUENCE [LARGE SCALE GENOMIC DNA]</scope>
    <source>
        <strain evidence="10 11">NBRC111894</strain>
    </source>
</reference>
<keyword evidence="6" id="KW-0143">Chaperone</keyword>
<dbReference type="GO" id="GO:0051087">
    <property type="term" value="F:protein-folding chaperone binding"/>
    <property type="evidence" value="ECO:0007669"/>
    <property type="project" value="InterPro"/>
</dbReference>
<dbReference type="Proteomes" id="UP000319716">
    <property type="component" value="Unassembled WGS sequence"/>
</dbReference>
<comment type="subunit">
    <text evidence="3">Homodimer.</text>
</comment>
<accession>A0A4Y1ZBG0</accession>
<gene>
    <name evidence="10" type="ORF">NBRC111894_1904</name>
</gene>
<evidence type="ECO:0000256" key="1">
    <source>
        <dbReference type="ARBA" id="ARBA00004496"/>
    </source>
</evidence>
<organism evidence="10 11">
    <name type="scientific">Sporolactobacillus inulinus</name>
    <dbReference type="NCBI Taxonomy" id="2078"/>
    <lineage>
        <taxon>Bacteria</taxon>
        <taxon>Bacillati</taxon>
        <taxon>Bacillota</taxon>
        <taxon>Bacilli</taxon>
        <taxon>Bacillales</taxon>
        <taxon>Sporolactobacillaceae</taxon>
        <taxon>Sporolactobacillus</taxon>
    </lineage>
</organism>
<comment type="caution">
    <text evidence="10">The sequence shown here is derived from an EMBL/GenBank/DDBJ whole genome shotgun (WGS) entry which is preliminary data.</text>
</comment>
<evidence type="ECO:0000256" key="6">
    <source>
        <dbReference type="ARBA" id="ARBA00023186"/>
    </source>
</evidence>
<proteinExistence type="inferred from homology"/>
<protein>
    <recommendedName>
        <fullName evidence="8">Protein GrpE</fullName>
    </recommendedName>
    <alternativeName>
        <fullName evidence="9">HSP-70 cofactor</fullName>
    </alternativeName>
</protein>
<dbReference type="GO" id="GO:0000774">
    <property type="term" value="F:adenyl-nucleotide exchange factor activity"/>
    <property type="evidence" value="ECO:0007669"/>
    <property type="project" value="InterPro"/>
</dbReference>